<gene>
    <name evidence="1" type="ORF">R3P95_10390</name>
</gene>
<keyword evidence="2" id="KW-1185">Reference proteome</keyword>
<dbReference type="RefSeq" id="WP_317548280.1">
    <property type="nucleotide sequence ID" value="NZ_JAWLKE010000003.1"/>
</dbReference>
<dbReference type="Pfam" id="PF13489">
    <property type="entry name" value="Methyltransf_23"/>
    <property type="match status" value="1"/>
</dbReference>
<organism evidence="1 2">
    <name type="scientific">Rhodococcus cercidiphylli</name>
    <dbReference type="NCBI Taxonomy" id="489916"/>
    <lineage>
        <taxon>Bacteria</taxon>
        <taxon>Bacillati</taxon>
        <taxon>Actinomycetota</taxon>
        <taxon>Actinomycetes</taxon>
        <taxon>Mycobacteriales</taxon>
        <taxon>Nocardiaceae</taxon>
        <taxon>Rhodococcus</taxon>
    </lineage>
</organism>
<evidence type="ECO:0000313" key="1">
    <source>
        <dbReference type="EMBL" id="MDV6230955.1"/>
    </source>
</evidence>
<evidence type="ECO:0000313" key="2">
    <source>
        <dbReference type="Proteomes" id="UP001185899"/>
    </source>
</evidence>
<dbReference type="InterPro" id="IPR029063">
    <property type="entry name" value="SAM-dependent_MTases_sf"/>
</dbReference>
<protein>
    <submittedName>
        <fullName evidence="1">Methyltransferase domain-containing protein</fullName>
    </submittedName>
</protein>
<dbReference type="Gene3D" id="3.40.50.150">
    <property type="entry name" value="Vaccinia Virus protein VP39"/>
    <property type="match status" value="1"/>
</dbReference>
<accession>A0ABU4AXJ8</accession>
<proteinExistence type="predicted"/>
<dbReference type="SUPFAM" id="SSF53335">
    <property type="entry name" value="S-adenosyl-L-methionine-dependent methyltransferases"/>
    <property type="match status" value="1"/>
</dbReference>
<dbReference type="EMBL" id="JAWLKE010000003">
    <property type="protein sequence ID" value="MDV6230955.1"/>
    <property type="molecule type" value="Genomic_DNA"/>
</dbReference>
<dbReference type="GO" id="GO:0008168">
    <property type="term" value="F:methyltransferase activity"/>
    <property type="evidence" value="ECO:0007669"/>
    <property type="project" value="UniProtKB-KW"/>
</dbReference>
<keyword evidence="1" id="KW-0489">Methyltransferase</keyword>
<comment type="caution">
    <text evidence="1">The sequence shown here is derived from an EMBL/GenBank/DDBJ whole genome shotgun (WGS) entry which is preliminary data.</text>
</comment>
<reference evidence="1 2" key="1">
    <citation type="submission" date="2023-10" db="EMBL/GenBank/DDBJ databases">
        <title>Development of a sustainable strategy for remediation of hydrocarbon-contaminated territories based on the waste exchange concept.</title>
        <authorList>
            <person name="Krivoruchko A."/>
        </authorList>
    </citation>
    <scope>NUCLEOTIDE SEQUENCE [LARGE SCALE GENOMIC DNA]</scope>
    <source>
        <strain evidence="1 2">IEGM 1322</strain>
    </source>
</reference>
<name>A0ABU4AXJ8_9NOCA</name>
<keyword evidence="1" id="KW-0808">Transferase</keyword>
<dbReference type="Proteomes" id="UP001185899">
    <property type="component" value="Unassembled WGS sequence"/>
</dbReference>
<dbReference type="GO" id="GO:0032259">
    <property type="term" value="P:methylation"/>
    <property type="evidence" value="ECO:0007669"/>
    <property type="project" value="UniProtKB-KW"/>
</dbReference>
<sequence>MIADDVYRRGRAGLPSWITDHDGRRTELPIARWMGGTHSTIEDIRADEASIAFCTGPTLDLGCGPGRLTEALTRAGVPALGVDTSSVAVEMTNHRGGLALQQDIFCAIPGAGQWSHVLLADGNIGIGGDPAALLRTVRSLLHETGTAVVEVDSASGVDDRNRTVRWETDDCVGEWFTWASVGASALYALAVTAGLRARRTVESNGRVFTELAVHSIDRGVGDP</sequence>